<dbReference type="CDD" id="cd05466">
    <property type="entry name" value="PBP2_LTTR_substrate"/>
    <property type="match status" value="1"/>
</dbReference>
<dbReference type="InterPro" id="IPR050950">
    <property type="entry name" value="HTH-type_LysR_regulators"/>
</dbReference>
<evidence type="ECO:0000256" key="2">
    <source>
        <dbReference type="ARBA" id="ARBA00023015"/>
    </source>
</evidence>
<evidence type="ECO:0000313" key="7">
    <source>
        <dbReference type="Proteomes" id="UP001206692"/>
    </source>
</evidence>
<evidence type="ECO:0000259" key="5">
    <source>
        <dbReference type="PROSITE" id="PS50931"/>
    </source>
</evidence>
<dbReference type="SUPFAM" id="SSF46785">
    <property type="entry name" value="Winged helix' DNA-binding domain"/>
    <property type="match status" value="1"/>
</dbReference>
<accession>A0ABT1SPP5</accession>
<dbReference type="InterPro" id="IPR036390">
    <property type="entry name" value="WH_DNA-bd_sf"/>
</dbReference>
<keyword evidence="4" id="KW-0804">Transcription</keyword>
<dbReference type="EMBL" id="JANGEW010000001">
    <property type="protein sequence ID" value="MCQ5341732.1"/>
    <property type="molecule type" value="Genomic_DNA"/>
</dbReference>
<dbReference type="RefSeq" id="WP_062412957.1">
    <property type="nucleotide sequence ID" value="NZ_JAJCIO010000001.1"/>
</dbReference>
<evidence type="ECO:0000256" key="1">
    <source>
        <dbReference type="ARBA" id="ARBA00009437"/>
    </source>
</evidence>
<evidence type="ECO:0000256" key="4">
    <source>
        <dbReference type="ARBA" id="ARBA00023163"/>
    </source>
</evidence>
<dbReference type="InterPro" id="IPR005119">
    <property type="entry name" value="LysR_subst-bd"/>
</dbReference>
<sequence length="301" mass="33437">MDSIKCQALLLAIQHGSLTAAAKELGYTQSGITRMIRSLEEEIGFPLLVRNNQGVQPSANGRQMMPVFQEVVRASQKAVDLGAAIQGVLAGVLNVGCYYSIAAAWMPKILSKFQELYPNVSVHLMEGSNKELAQWLDEKTIDCCLSAKFGSEVTYDWIPLYEDELVVWLPPDHPWTTEDAITLAHLDDAPFVIPLPNRDTDIDRFLAANFLEPDIRFTTSDPYTAYCMVEEGLGISLNNRLTTKRWNGRVVLRPFEPAQHISLGIAVPDIQELSPATSKFIAQVWQTVQGETAKDKGEDDV</sequence>
<comment type="caution">
    <text evidence="6">The sequence shown here is derived from an EMBL/GenBank/DDBJ whole genome shotgun (WGS) entry which is preliminary data.</text>
</comment>
<dbReference type="PANTHER" id="PTHR30419">
    <property type="entry name" value="HTH-TYPE TRANSCRIPTIONAL REGULATOR YBHD"/>
    <property type="match status" value="1"/>
</dbReference>
<dbReference type="Pfam" id="PF03466">
    <property type="entry name" value="LysR_substrate"/>
    <property type="match status" value="1"/>
</dbReference>
<dbReference type="InterPro" id="IPR000847">
    <property type="entry name" value="LysR_HTH_N"/>
</dbReference>
<dbReference type="Proteomes" id="UP001206692">
    <property type="component" value="Unassembled WGS sequence"/>
</dbReference>
<dbReference type="Gene3D" id="3.40.190.10">
    <property type="entry name" value="Periplasmic binding protein-like II"/>
    <property type="match status" value="2"/>
</dbReference>
<proteinExistence type="inferred from homology"/>
<dbReference type="PROSITE" id="PS50931">
    <property type="entry name" value="HTH_LYSR"/>
    <property type="match status" value="1"/>
</dbReference>
<dbReference type="PRINTS" id="PR00039">
    <property type="entry name" value="HTHLYSR"/>
</dbReference>
<dbReference type="SUPFAM" id="SSF53850">
    <property type="entry name" value="Periplasmic binding protein-like II"/>
    <property type="match status" value="1"/>
</dbReference>
<dbReference type="InterPro" id="IPR036388">
    <property type="entry name" value="WH-like_DNA-bd_sf"/>
</dbReference>
<dbReference type="PANTHER" id="PTHR30419:SF28">
    <property type="entry name" value="HTH-TYPE TRANSCRIPTIONAL REGULATOR BSDA"/>
    <property type="match status" value="1"/>
</dbReference>
<dbReference type="Gene3D" id="1.10.10.10">
    <property type="entry name" value="Winged helix-like DNA-binding domain superfamily/Winged helix DNA-binding domain"/>
    <property type="match status" value="1"/>
</dbReference>
<evidence type="ECO:0000313" key="6">
    <source>
        <dbReference type="EMBL" id="MCQ5341732.1"/>
    </source>
</evidence>
<gene>
    <name evidence="6" type="ORF">NE675_01595</name>
</gene>
<reference evidence="6 7" key="1">
    <citation type="submission" date="2022-06" db="EMBL/GenBank/DDBJ databases">
        <title>Isolation of gut microbiota from human fecal samples.</title>
        <authorList>
            <person name="Pamer E.G."/>
            <person name="Barat B."/>
            <person name="Waligurski E."/>
            <person name="Medina S."/>
            <person name="Paddock L."/>
            <person name="Mostad J."/>
        </authorList>
    </citation>
    <scope>NUCLEOTIDE SEQUENCE [LARGE SCALE GENOMIC DNA]</scope>
    <source>
        <strain evidence="6 7">DFI.1.1</strain>
    </source>
</reference>
<organism evidence="6 7">
    <name type="scientific">Megasphaera massiliensis</name>
    <dbReference type="NCBI Taxonomy" id="1232428"/>
    <lineage>
        <taxon>Bacteria</taxon>
        <taxon>Bacillati</taxon>
        <taxon>Bacillota</taxon>
        <taxon>Negativicutes</taxon>
        <taxon>Veillonellales</taxon>
        <taxon>Veillonellaceae</taxon>
        <taxon>Megasphaera</taxon>
    </lineage>
</organism>
<comment type="similarity">
    <text evidence="1">Belongs to the LysR transcriptional regulatory family.</text>
</comment>
<keyword evidence="7" id="KW-1185">Reference proteome</keyword>
<dbReference type="Pfam" id="PF00126">
    <property type="entry name" value="HTH_1"/>
    <property type="match status" value="1"/>
</dbReference>
<keyword evidence="2" id="KW-0805">Transcription regulation</keyword>
<protein>
    <submittedName>
        <fullName evidence="6">LysR family transcriptional regulator</fullName>
    </submittedName>
</protein>
<keyword evidence="3" id="KW-0238">DNA-binding</keyword>
<evidence type="ECO:0000256" key="3">
    <source>
        <dbReference type="ARBA" id="ARBA00023125"/>
    </source>
</evidence>
<feature type="domain" description="HTH lysR-type" evidence="5">
    <location>
        <begin position="1"/>
        <end position="58"/>
    </location>
</feature>
<name>A0ABT1SPP5_9FIRM</name>